<evidence type="ECO:0000313" key="3">
    <source>
        <dbReference type="Proteomes" id="UP000284842"/>
    </source>
</evidence>
<accession>A0A409YX76</accession>
<feature type="region of interest" description="Disordered" evidence="1">
    <location>
        <begin position="1"/>
        <end position="57"/>
    </location>
</feature>
<feature type="compositionally biased region" description="Basic residues" evidence="1">
    <location>
        <begin position="1"/>
        <end position="15"/>
    </location>
</feature>
<comment type="caution">
    <text evidence="2">The sequence shown here is derived from an EMBL/GenBank/DDBJ whole genome shotgun (WGS) entry which is preliminary data.</text>
</comment>
<protein>
    <recommendedName>
        <fullName evidence="4">F-box domain-containing protein</fullName>
    </recommendedName>
</protein>
<feature type="compositionally biased region" description="Basic residues" evidence="1">
    <location>
        <begin position="29"/>
        <end position="46"/>
    </location>
</feature>
<gene>
    <name evidence="2" type="ORF">CVT24_006972</name>
</gene>
<dbReference type="InParanoid" id="A0A409YX76"/>
<organism evidence="2 3">
    <name type="scientific">Panaeolus cyanescens</name>
    <dbReference type="NCBI Taxonomy" id="181874"/>
    <lineage>
        <taxon>Eukaryota</taxon>
        <taxon>Fungi</taxon>
        <taxon>Dikarya</taxon>
        <taxon>Basidiomycota</taxon>
        <taxon>Agaricomycotina</taxon>
        <taxon>Agaricomycetes</taxon>
        <taxon>Agaricomycetidae</taxon>
        <taxon>Agaricales</taxon>
        <taxon>Agaricineae</taxon>
        <taxon>Galeropsidaceae</taxon>
        <taxon>Panaeolus</taxon>
    </lineage>
</organism>
<evidence type="ECO:0008006" key="4">
    <source>
        <dbReference type="Google" id="ProtNLM"/>
    </source>
</evidence>
<reference evidence="2 3" key="1">
    <citation type="journal article" date="2018" name="Evol. Lett.">
        <title>Horizontal gene cluster transfer increased hallucinogenic mushroom diversity.</title>
        <authorList>
            <person name="Reynolds H.T."/>
            <person name="Vijayakumar V."/>
            <person name="Gluck-Thaler E."/>
            <person name="Korotkin H.B."/>
            <person name="Matheny P.B."/>
            <person name="Slot J.C."/>
        </authorList>
    </citation>
    <scope>NUCLEOTIDE SEQUENCE [LARGE SCALE GENOMIC DNA]</scope>
    <source>
        <strain evidence="2 3">2629</strain>
    </source>
</reference>
<dbReference type="Proteomes" id="UP000284842">
    <property type="component" value="Unassembled WGS sequence"/>
</dbReference>
<evidence type="ECO:0000256" key="1">
    <source>
        <dbReference type="SAM" id="MobiDB-lite"/>
    </source>
</evidence>
<sequence length="315" mass="35791">MAKTSAPRKKAKGKTKPKEPSKSVAQAHVSHKSPRSSRQKRSRRKGNAYPSDELPNARGLPALPDELLLEIISYFPPLIPRPSYSEDRYVRGSGFGRRSALVALSLLCSNLRRFVMPYIFETIEVYTGTIVDCGVKKAPLILGGPLDSHVTDKHFATELLRQLDTVTQRQPALIFRVQTVAVELRDFKPQEVAEELVRCLALFPNLRAIRLKVMFPLQKAHLPTAHLHFNRVMAMKNLRHLIIKDTFARDENAITLVDWLVLMLTRRQAIDKEDKFLYVEFLKGPNTPPSVYITVGAADISYKCVPAEKYYLTYH</sequence>
<name>A0A409YX76_9AGAR</name>
<dbReference type="EMBL" id="NHTK01000404">
    <property type="protein sequence ID" value="PPR07602.1"/>
    <property type="molecule type" value="Genomic_DNA"/>
</dbReference>
<dbReference type="OrthoDB" id="2891411at2759"/>
<evidence type="ECO:0000313" key="2">
    <source>
        <dbReference type="EMBL" id="PPR07602.1"/>
    </source>
</evidence>
<proteinExistence type="predicted"/>
<keyword evidence="3" id="KW-1185">Reference proteome</keyword>
<dbReference type="AlphaFoldDB" id="A0A409YX76"/>